<feature type="transmembrane region" description="Helical" evidence="1">
    <location>
        <begin position="110"/>
        <end position="127"/>
    </location>
</feature>
<protein>
    <submittedName>
        <fullName evidence="3">DUF1206 domain-containing protein</fullName>
    </submittedName>
</protein>
<gene>
    <name evidence="3" type="ORF">GCM10023187_30570</name>
</gene>
<keyword evidence="1" id="KW-0472">Membrane</keyword>
<dbReference type="EMBL" id="BAABHB010000005">
    <property type="protein sequence ID" value="GAA4408535.1"/>
    <property type="molecule type" value="Genomic_DNA"/>
</dbReference>
<organism evidence="3 4">
    <name type="scientific">Nibrella viscosa</name>
    <dbReference type="NCBI Taxonomy" id="1084524"/>
    <lineage>
        <taxon>Bacteria</taxon>
        <taxon>Pseudomonadati</taxon>
        <taxon>Bacteroidota</taxon>
        <taxon>Cytophagia</taxon>
        <taxon>Cytophagales</taxon>
        <taxon>Spirosomataceae</taxon>
        <taxon>Nibrella</taxon>
    </lineage>
</organism>
<sequence>MAFSAISSTISSSRPEWVQRFARFGLAAKGIVYCLVGILAFMAAFELGGNSEQNLNKQDIFRFILQQPFGQVLLALVAIGLVCYALWRLTQAIMDTEQKGTDAKGIARRIGYAFSGLVYGSLAFYAAKMVLGSSSGSGGGNSRQTLARKLLEQPFGQWLAGAVALGIIGVGIYQIYRAYSEKYLKKIQSSRLPSDKQHLLIQTGKIGYTARGIVWGIIGFLFMKAAINANAQEAGGSSSAFVFLENSSYGSFLLGAVAIGLLCYGIFMFVRAKAEVINT</sequence>
<evidence type="ECO:0000313" key="4">
    <source>
        <dbReference type="Proteomes" id="UP001500936"/>
    </source>
</evidence>
<feature type="transmembrane region" description="Helical" evidence="1">
    <location>
        <begin position="208"/>
        <end position="229"/>
    </location>
</feature>
<comment type="caution">
    <text evidence="3">The sequence shown here is derived from an EMBL/GenBank/DDBJ whole genome shotgun (WGS) entry which is preliminary data.</text>
</comment>
<keyword evidence="1" id="KW-0812">Transmembrane</keyword>
<name>A0ABP8KKZ2_9BACT</name>
<dbReference type="Pfam" id="PF06724">
    <property type="entry name" value="DUF1206"/>
    <property type="match status" value="3"/>
</dbReference>
<feature type="transmembrane region" description="Helical" evidence="1">
    <location>
        <begin position="21"/>
        <end position="45"/>
    </location>
</feature>
<keyword evidence="4" id="KW-1185">Reference proteome</keyword>
<dbReference type="RefSeq" id="WP_345268631.1">
    <property type="nucleotide sequence ID" value="NZ_BAABHB010000005.1"/>
</dbReference>
<feature type="domain" description="DUF1206" evidence="2">
    <location>
        <begin position="24"/>
        <end position="94"/>
    </location>
</feature>
<dbReference type="InterPro" id="IPR009597">
    <property type="entry name" value="DUF1206"/>
</dbReference>
<keyword evidence="1" id="KW-1133">Transmembrane helix</keyword>
<feature type="transmembrane region" description="Helical" evidence="1">
    <location>
        <begin position="69"/>
        <end position="89"/>
    </location>
</feature>
<evidence type="ECO:0000313" key="3">
    <source>
        <dbReference type="EMBL" id="GAA4408535.1"/>
    </source>
</evidence>
<reference evidence="4" key="1">
    <citation type="journal article" date="2019" name="Int. J. Syst. Evol. Microbiol.">
        <title>The Global Catalogue of Microorganisms (GCM) 10K type strain sequencing project: providing services to taxonomists for standard genome sequencing and annotation.</title>
        <authorList>
            <consortium name="The Broad Institute Genomics Platform"/>
            <consortium name="The Broad Institute Genome Sequencing Center for Infectious Disease"/>
            <person name="Wu L."/>
            <person name="Ma J."/>
        </authorList>
    </citation>
    <scope>NUCLEOTIDE SEQUENCE [LARGE SCALE GENOMIC DNA]</scope>
    <source>
        <strain evidence="4">JCM 17925</strain>
    </source>
</reference>
<feature type="transmembrane region" description="Helical" evidence="1">
    <location>
        <begin position="249"/>
        <end position="270"/>
    </location>
</feature>
<evidence type="ECO:0000259" key="2">
    <source>
        <dbReference type="Pfam" id="PF06724"/>
    </source>
</evidence>
<proteinExistence type="predicted"/>
<feature type="domain" description="DUF1206" evidence="2">
    <location>
        <begin position="206"/>
        <end position="272"/>
    </location>
</feature>
<feature type="transmembrane region" description="Helical" evidence="1">
    <location>
        <begin position="155"/>
        <end position="176"/>
    </location>
</feature>
<dbReference type="Proteomes" id="UP001500936">
    <property type="component" value="Unassembled WGS sequence"/>
</dbReference>
<accession>A0ABP8KKZ2</accession>
<feature type="domain" description="DUF1206" evidence="2">
    <location>
        <begin position="110"/>
        <end position="179"/>
    </location>
</feature>
<evidence type="ECO:0000256" key="1">
    <source>
        <dbReference type="SAM" id="Phobius"/>
    </source>
</evidence>